<dbReference type="RefSeq" id="XP_056509550.1">
    <property type="nucleotide sequence ID" value="XM_056656750.1"/>
</dbReference>
<keyword evidence="2" id="KW-1185">Reference proteome</keyword>
<name>A0A9W9K419_9EURO</name>
<reference evidence="1" key="2">
    <citation type="journal article" date="2023" name="IMA Fungus">
        <title>Comparative genomic study of the Penicillium genus elucidates a diverse pangenome and 15 lateral gene transfer events.</title>
        <authorList>
            <person name="Petersen C."/>
            <person name="Sorensen T."/>
            <person name="Nielsen M.R."/>
            <person name="Sondergaard T.E."/>
            <person name="Sorensen J.L."/>
            <person name="Fitzpatrick D.A."/>
            <person name="Frisvad J.C."/>
            <person name="Nielsen K.L."/>
        </authorList>
    </citation>
    <scope>NUCLEOTIDE SEQUENCE</scope>
    <source>
        <strain evidence="1">IBT 34128</strain>
    </source>
</reference>
<comment type="caution">
    <text evidence="1">The sequence shown here is derived from an EMBL/GenBank/DDBJ whole genome shotgun (WGS) entry which is preliminary data.</text>
</comment>
<organism evidence="1 2">
    <name type="scientific">Penicillium alfredii</name>
    <dbReference type="NCBI Taxonomy" id="1506179"/>
    <lineage>
        <taxon>Eukaryota</taxon>
        <taxon>Fungi</taxon>
        <taxon>Dikarya</taxon>
        <taxon>Ascomycota</taxon>
        <taxon>Pezizomycotina</taxon>
        <taxon>Eurotiomycetes</taxon>
        <taxon>Eurotiomycetidae</taxon>
        <taxon>Eurotiales</taxon>
        <taxon>Aspergillaceae</taxon>
        <taxon>Penicillium</taxon>
    </lineage>
</organism>
<evidence type="ECO:0000313" key="1">
    <source>
        <dbReference type="EMBL" id="KAJ5091352.1"/>
    </source>
</evidence>
<dbReference type="InterPro" id="IPR011009">
    <property type="entry name" value="Kinase-like_dom_sf"/>
</dbReference>
<accession>A0A9W9K419</accession>
<dbReference type="Proteomes" id="UP001141434">
    <property type="component" value="Unassembled WGS sequence"/>
</dbReference>
<protein>
    <recommendedName>
        <fullName evidence="3">Protein kinase domain-containing protein</fullName>
    </recommendedName>
</protein>
<reference evidence="1" key="1">
    <citation type="submission" date="2022-11" db="EMBL/GenBank/DDBJ databases">
        <authorList>
            <person name="Petersen C."/>
        </authorList>
    </citation>
    <scope>NUCLEOTIDE SEQUENCE</scope>
    <source>
        <strain evidence="1">IBT 34128</strain>
    </source>
</reference>
<evidence type="ECO:0000313" key="2">
    <source>
        <dbReference type="Proteomes" id="UP001141434"/>
    </source>
</evidence>
<dbReference type="OrthoDB" id="5134445at2759"/>
<dbReference type="GeneID" id="81395919"/>
<gene>
    <name evidence="1" type="ORF">NUU61_006222</name>
</gene>
<dbReference type="SUPFAM" id="SSF56112">
    <property type="entry name" value="Protein kinase-like (PK-like)"/>
    <property type="match status" value="1"/>
</dbReference>
<evidence type="ECO:0008006" key="3">
    <source>
        <dbReference type="Google" id="ProtNLM"/>
    </source>
</evidence>
<dbReference type="AlphaFoldDB" id="A0A9W9K419"/>
<proteinExistence type="predicted"/>
<dbReference type="EMBL" id="JAPMSZ010000009">
    <property type="protein sequence ID" value="KAJ5091352.1"/>
    <property type="molecule type" value="Genomic_DNA"/>
</dbReference>
<sequence>MYYIDSAMRTDAYRCPYTVGAILPLFLFGQPAKATVTGIFEPFTLSCAMLVSVESQSAELNGDKTLKLFDRRFAAECREHEKVEVWVPECENQYHQFDTNDNGDSDGHDLTPAECEAYLHHRMQQLYKIEVEAYHAPEDIQGKYVPQFFASVTLPVPASSNEIPFREWVDIPGILIEYIEGFSLIDLGTCAPPEVWQRVGDEAIRIVHAISDRGILNEDVQWGSFIVNPNKNYEVRMTDFANCKFRREFGDDEGWRKWQAYRDEDTMERKLQQVSPGSFTYRRSERYNQLSYDFMREELG</sequence>